<dbReference type="EMBL" id="AP023176">
    <property type="protein sequence ID" value="BCF92818.1"/>
    <property type="molecule type" value="Genomic_DNA"/>
</dbReference>
<dbReference type="SUPFAM" id="SSF54427">
    <property type="entry name" value="NTF2-like"/>
    <property type="match status" value="1"/>
</dbReference>
<dbReference type="Pfam" id="PF14534">
    <property type="entry name" value="DUF4440"/>
    <property type="match status" value="1"/>
</dbReference>
<feature type="chain" id="PRO_5029720687" description="DUF4440 domain-containing protein" evidence="1">
    <location>
        <begin position="28"/>
        <end position="152"/>
    </location>
</feature>
<protein>
    <recommendedName>
        <fullName evidence="2">DUF4440 domain-containing protein</fullName>
    </recommendedName>
</protein>
<dbReference type="Proteomes" id="UP000510888">
    <property type="component" value="Plasmid PPGU16_p1"/>
</dbReference>
<name>A0A7I8BX27_9BURK</name>
<accession>A0A7I8BX27</accession>
<gene>
    <name evidence="3" type="ORF">PPGU16_58850</name>
</gene>
<evidence type="ECO:0000313" key="3">
    <source>
        <dbReference type="EMBL" id="BCF92818.1"/>
    </source>
</evidence>
<dbReference type="InterPro" id="IPR011944">
    <property type="entry name" value="Steroid_delta5-4_isomerase"/>
</dbReference>
<keyword evidence="3" id="KW-0614">Plasmid</keyword>
<proteinExistence type="predicted"/>
<dbReference type="NCBIfam" id="TIGR02246">
    <property type="entry name" value="SgcJ/EcaC family oxidoreductase"/>
    <property type="match status" value="1"/>
</dbReference>
<feature type="domain" description="DUF4440" evidence="2">
    <location>
        <begin position="34"/>
        <end position="139"/>
    </location>
</feature>
<dbReference type="RefSeq" id="WP_180726327.1">
    <property type="nucleotide sequence ID" value="NZ_AP023176.1"/>
</dbReference>
<evidence type="ECO:0000256" key="1">
    <source>
        <dbReference type="SAM" id="SignalP"/>
    </source>
</evidence>
<feature type="signal peptide" evidence="1">
    <location>
        <begin position="1"/>
        <end position="27"/>
    </location>
</feature>
<keyword evidence="1" id="KW-0732">Signal</keyword>
<keyword evidence="4" id="KW-1185">Reference proteome</keyword>
<sequence>MKRTLRYFGTCGLFALFAFVALRPAFAQDKLVEEANSTWNSHFNKGDAHGLAALYDEKAIVSPGNGKTVQGREEIEKLFKSYFDAGVHDHTIDVVHASRAGNVMYETANWTAVLEKDGKKTQFKGVLLKVMTKSADGKWHTTAHTWNAEENK</sequence>
<evidence type="ECO:0000259" key="2">
    <source>
        <dbReference type="Pfam" id="PF14534"/>
    </source>
</evidence>
<organism evidence="3 4">
    <name type="scientific">Paraburkholderia largidicola</name>
    <dbReference type="NCBI Taxonomy" id="3014751"/>
    <lineage>
        <taxon>Bacteria</taxon>
        <taxon>Pseudomonadati</taxon>
        <taxon>Pseudomonadota</taxon>
        <taxon>Betaproteobacteria</taxon>
        <taxon>Burkholderiales</taxon>
        <taxon>Burkholderiaceae</taxon>
        <taxon>Paraburkholderia</taxon>
    </lineage>
</organism>
<dbReference type="KEGG" id="plad:PPGU16_58850"/>
<evidence type="ECO:0000313" key="4">
    <source>
        <dbReference type="Proteomes" id="UP000510888"/>
    </source>
</evidence>
<dbReference type="InterPro" id="IPR027843">
    <property type="entry name" value="DUF4440"/>
</dbReference>
<dbReference type="Gene3D" id="3.10.450.50">
    <property type="match status" value="1"/>
</dbReference>
<dbReference type="InterPro" id="IPR032710">
    <property type="entry name" value="NTF2-like_dom_sf"/>
</dbReference>
<geneLocation type="plasmid" evidence="3 4">
    <name>PPGU16_p1</name>
</geneLocation>
<dbReference type="AlphaFoldDB" id="A0A7I8BX27"/>
<reference evidence="3 4" key="1">
    <citation type="journal article" date="2020" name="Genes (Basel)">
        <title>Genomic Comparison of Insect Gut Symbionts from Divergent Burkholderia Subclades.</title>
        <authorList>
            <person name="Takeshita K."/>
            <person name="Kikuchi Y."/>
        </authorList>
    </citation>
    <scope>NUCLEOTIDE SEQUENCE [LARGE SCALE GENOMIC DNA]</scope>
    <source>
        <strain evidence="3 4">PGU16</strain>
        <plasmid evidence="3 4">PPGU16_p1</plasmid>
    </source>
</reference>